<keyword evidence="1" id="KW-1133">Transmembrane helix</keyword>
<organism evidence="2 3">
    <name type="scientific">Paracraurococcus lichenis</name>
    <dbReference type="NCBI Taxonomy" id="3064888"/>
    <lineage>
        <taxon>Bacteria</taxon>
        <taxon>Pseudomonadati</taxon>
        <taxon>Pseudomonadota</taxon>
        <taxon>Alphaproteobacteria</taxon>
        <taxon>Acetobacterales</taxon>
        <taxon>Roseomonadaceae</taxon>
        <taxon>Paracraurococcus</taxon>
    </lineage>
</organism>
<evidence type="ECO:0000313" key="2">
    <source>
        <dbReference type="EMBL" id="MDO9709900.1"/>
    </source>
</evidence>
<dbReference type="RefSeq" id="WP_305104767.1">
    <property type="nucleotide sequence ID" value="NZ_JAUTWS010000014.1"/>
</dbReference>
<reference evidence="2 3" key="1">
    <citation type="submission" date="2023-08" db="EMBL/GenBank/DDBJ databases">
        <title>The draft genome sequence of Paracraurococcus sp. LOR1-02.</title>
        <authorList>
            <person name="Kingkaew E."/>
            <person name="Tanasupawat S."/>
        </authorList>
    </citation>
    <scope>NUCLEOTIDE SEQUENCE [LARGE SCALE GENOMIC DNA]</scope>
    <source>
        <strain evidence="2 3">LOR1-02</strain>
    </source>
</reference>
<gene>
    <name evidence="2" type="ORF">Q7A36_16220</name>
</gene>
<feature type="transmembrane region" description="Helical" evidence="1">
    <location>
        <begin position="20"/>
        <end position="41"/>
    </location>
</feature>
<accession>A0ABT9E155</accession>
<dbReference type="Proteomes" id="UP001243009">
    <property type="component" value="Unassembled WGS sequence"/>
</dbReference>
<keyword evidence="1" id="KW-0812">Transmembrane</keyword>
<evidence type="ECO:0000313" key="3">
    <source>
        <dbReference type="Proteomes" id="UP001243009"/>
    </source>
</evidence>
<evidence type="ECO:0000256" key="1">
    <source>
        <dbReference type="SAM" id="Phobius"/>
    </source>
</evidence>
<name>A0ABT9E155_9PROT</name>
<sequence length="87" mass="9254">MPLPRPRLGKLPPRSAAFLLPLILSVVMTCVVSGVATLRALGPTAEAMRAWPAAWALSWPVAFPTLLLALPVVRRVVSLLVAPPPAR</sequence>
<comment type="caution">
    <text evidence="2">The sequence shown here is derived from an EMBL/GenBank/DDBJ whole genome shotgun (WGS) entry which is preliminary data.</text>
</comment>
<protein>
    <submittedName>
        <fullName evidence="2">DUF2798 domain-containing protein</fullName>
    </submittedName>
</protein>
<keyword evidence="1" id="KW-0472">Membrane</keyword>
<dbReference type="InterPro" id="IPR021529">
    <property type="entry name" value="DUF2798"/>
</dbReference>
<dbReference type="EMBL" id="JAUTWS010000014">
    <property type="protein sequence ID" value="MDO9709900.1"/>
    <property type="molecule type" value="Genomic_DNA"/>
</dbReference>
<proteinExistence type="predicted"/>
<feature type="transmembrane region" description="Helical" evidence="1">
    <location>
        <begin position="53"/>
        <end position="73"/>
    </location>
</feature>
<keyword evidence="3" id="KW-1185">Reference proteome</keyword>
<dbReference type="Pfam" id="PF11391">
    <property type="entry name" value="DUF2798"/>
    <property type="match status" value="1"/>
</dbReference>